<accession>A0A8S1LL62</accession>
<gene>
    <name evidence="2" type="ORF">PSON_ATCC_30995.1.T0180018</name>
</gene>
<proteinExistence type="predicted"/>
<feature type="chain" id="PRO_5035934588" evidence="1">
    <location>
        <begin position="22"/>
        <end position="177"/>
    </location>
</feature>
<reference evidence="2" key="1">
    <citation type="submission" date="2021-01" db="EMBL/GenBank/DDBJ databases">
        <authorList>
            <consortium name="Genoscope - CEA"/>
            <person name="William W."/>
        </authorList>
    </citation>
    <scope>NUCLEOTIDE SEQUENCE</scope>
</reference>
<sequence length="177" mass="20762">MYKISCLLILITLQQFQSCCLSSCYLREKKFKSILRGNYKNVISYENDSLLISRKQNNFNGSGRLIGMLFRNQIYGEVKGTHCQINYSIIIQLKQNYELNTLILWLWDQQTRYYNLVVYVSYQEQETVIFDQVAAFAKAIYINFPAQFVNKFRVYNRNGNSASSATNIIKAEAYYKV</sequence>
<name>A0A8S1LL62_9CILI</name>
<evidence type="ECO:0000313" key="3">
    <source>
        <dbReference type="Proteomes" id="UP000692954"/>
    </source>
</evidence>
<dbReference type="EMBL" id="CAJJDN010000018">
    <property type="protein sequence ID" value="CAD8063504.1"/>
    <property type="molecule type" value="Genomic_DNA"/>
</dbReference>
<protein>
    <submittedName>
        <fullName evidence="2">Uncharacterized protein</fullName>
    </submittedName>
</protein>
<keyword evidence="1" id="KW-0732">Signal</keyword>
<dbReference type="Proteomes" id="UP000692954">
    <property type="component" value="Unassembled WGS sequence"/>
</dbReference>
<dbReference type="AlphaFoldDB" id="A0A8S1LL62"/>
<dbReference type="OrthoDB" id="305366at2759"/>
<organism evidence="2 3">
    <name type="scientific">Paramecium sonneborni</name>
    <dbReference type="NCBI Taxonomy" id="65129"/>
    <lineage>
        <taxon>Eukaryota</taxon>
        <taxon>Sar</taxon>
        <taxon>Alveolata</taxon>
        <taxon>Ciliophora</taxon>
        <taxon>Intramacronucleata</taxon>
        <taxon>Oligohymenophorea</taxon>
        <taxon>Peniculida</taxon>
        <taxon>Parameciidae</taxon>
        <taxon>Paramecium</taxon>
    </lineage>
</organism>
<evidence type="ECO:0000313" key="2">
    <source>
        <dbReference type="EMBL" id="CAD8063504.1"/>
    </source>
</evidence>
<comment type="caution">
    <text evidence="2">The sequence shown here is derived from an EMBL/GenBank/DDBJ whole genome shotgun (WGS) entry which is preliminary data.</text>
</comment>
<evidence type="ECO:0000256" key="1">
    <source>
        <dbReference type="SAM" id="SignalP"/>
    </source>
</evidence>
<keyword evidence="3" id="KW-1185">Reference proteome</keyword>
<feature type="signal peptide" evidence="1">
    <location>
        <begin position="1"/>
        <end position="21"/>
    </location>
</feature>